<feature type="transmembrane region" description="Helical" evidence="6">
    <location>
        <begin position="57"/>
        <end position="75"/>
    </location>
</feature>
<name>A0AAP2G2W7_9RHOB</name>
<dbReference type="InterPro" id="IPR025405">
    <property type="entry name" value="DUF4131"/>
</dbReference>
<keyword evidence="2" id="KW-1003">Cell membrane</keyword>
<dbReference type="GO" id="GO:0005886">
    <property type="term" value="C:plasma membrane"/>
    <property type="evidence" value="ECO:0007669"/>
    <property type="project" value="UniProtKB-SubCell"/>
</dbReference>
<keyword evidence="4 6" id="KW-1133">Transmembrane helix</keyword>
<feature type="transmembrane region" description="Helical" evidence="6">
    <location>
        <begin position="456"/>
        <end position="476"/>
    </location>
</feature>
<dbReference type="EMBL" id="JADQAZ010000001">
    <property type="protein sequence ID" value="MBT0956485.1"/>
    <property type="molecule type" value="Genomic_DNA"/>
</dbReference>
<dbReference type="RefSeq" id="WP_327792688.1">
    <property type="nucleotide sequence ID" value="NZ_JADQAZ010000001.1"/>
</dbReference>
<feature type="domain" description="DUF4131" evidence="8">
    <location>
        <begin position="30"/>
        <end position="185"/>
    </location>
</feature>
<keyword evidence="10" id="KW-1185">Reference proteome</keyword>
<accession>A0AAP2G2W7</accession>
<evidence type="ECO:0000256" key="4">
    <source>
        <dbReference type="ARBA" id="ARBA00022989"/>
    </source>
</evidence>
<dbReference type="Proteomes" id="UP001315686">
    <property type="component" value="Unassembled WGS sequence"/>
</dbReference>
<sequence>MLAQTGRWLLWAPVAMAIGVGWYFALGVEPSNMVLTFLGIAALVAVVGARWLPEAAVPLAVGAALVALGVVLAAARSHGVSHPVLTFRYYGPIEGRVVAIDRSASGAVRLTLDGVWLQDTAPARMPRRVRVSLHGDAPQAAPVPGQHVMLTGHLSPPAGPVEPGGFDFRRHAWFLRLGAIGYTRSPVMQRAPPEGGGALALFRFRTHVSRAVQARLEGDTGAFAAAILTGDRAAISPGAMEDLRRSNLAHLLAISGMHMGMLTGVVLGMLRLGFALWPRVGLRIPGKKLAALGALAGAAAYLAMSGGAVSTQRAFTMVAVMLFAVLLGRRAISLRAVALAALVLLVFTPEALFGPGFQMSFSATVGLVAVFGWLRDRAQARGRPSAAPVWLRWVGALVVSSAVAGAATAPFAAAHFNRIADYGLIANLLSVPVMGALVMPGAVASAVLAPLGLEGVGLWVMELGLRWILAVAHWVAGMEGSVTWVVSPPGWVLPCLALGALWGMLWVGHLRWLGALGPVLALIGWIGAERPAVLISDTGGLVGVMGPQGRVLSKPRGDGFSARSWLENDGDGATQAEAAARAGFTGEGAQRAIDLAGGWRLRHASGKRAAAALEARCGREVIVTNQRLEQRPEGPCVVLDAAEMRARGSIALVPQENGPPQIVSARAVAGDRLWSR</sequence>
<evidence type="ECO:0000256" key="1">
    <source>
        <dbReference type="ARBA" id="ARBA00004651"/>
    </source>
</evidence>
<dbReference type="InterPro" id="IPR052159">
    <property type="entry name" value="Competence_DNA_uptake"/>
</dbReference>
<dbReference type="AlphaFoldDB" id="A0AAP2G2W7"/>
<dbReference type="Pfam" id="PF03772">
    <property type="entry name" value="Competence"/>
    <property type="match status" value="1"/>
</dbReference>
<feature type="domain" description="ComEC/Rec2-related protein" evidence="7">
    <location>
        <begin position="227"/>
        <end position="507"/>
    </location>
</feature>
<evidence type="ECO:0000259" key="8">
    <source>
        <dbReference type="Pfam" id="PF13567"/>
    </source>
</evidence>
<feature type="transmembrane region" description="Helical" evidence="6">
    <location>
        <begin position="394"/>
        <end position="416"/>
    </location>
</feature>
<organism evidence="9 10">
    <name type="scientific">Harenicola maris</name>
    <dbReference type="NCBI Taxonomy" id="2841044"/>
    <lineage>
        <taxon>Bacteria</taxon>
        <taxon>Pseudomonadati</taxon>
        <taxon>Pseudomonadota</taxon>
        <taxon>Alphaproteobacteria</taxon>
        <taxon>Rhodobacterales</taxon>
        <taxon>Paracoccaceae</taxon>
        <taxon>Harenicola</taxon>
    </lineage>
</organism>
<feature type="transmembrane region" description="Helical" evidence="6">
    <location>
        <begin position="6"/>
        <end position="26"/>
    </location>
</feature>
<evidence type="ECO:0000259" key="7">
    <source>
        <dbReference type="Pfam" id="PF03772"/>
    </source>
</evidence>
<keyword evidence="5 6" id="KW-0472">Membrane</keyword>
<dbReference type="InterPro" id="IPR004477">
    <property type="entry name" value="ComEC_N"/>
</dbReference>
<evidence type="ECO:0000313" key="9">
    <source>
        <dbReference type="EMBL" id="MBT0956485.1"/>
    </source>
</evidence>
<feature type="transmembrane region" description="Helical" evidence="6">
    <location>
        <begin position="422"/>
        <end position="449"/>
    </location>
</feature>
<keyword evidence="3 6" id="KW-0812">Transmembrane</keyword>
<comment type="caution">
    <text evidence="9">The sequence shown here is derived from an EMBL/GenBank/DDBJ whole genome shotgun (WGS) entry which is preliminary data.</text>
</comment>
<proteinExistence type="predicted"/>
<comment type="subcellular location">
    <subcellularLocation>
        <location evidence="1">Cell membrane</location>
        <topology evidence="1">Multi-pass membrane protein</topology>
    </subcellularLocation>
</comment>
<evidence type="ECO:0000256" key="5">
    <source>
        <dbReference type="ARBA" id="ARBA00023136"/>
    </source>
</evidence>
<feature type="transmembrane region" description="Helical" evidence="6">
    <location>
        <begin position="251"/>
        <end position="277"/>
    </location>
</feature>
<dbReference type="Pfam" id="PF13567">
    <property type="entry name" value="DUF4131"/>
    <property type="match status" value="1"/>
</dbReference>
<dbReference type="PANTHER" id="PTHR30619">
    <property type="entry name" value="DNA INTERNALIZATION/COMPETENCE PROTEIN COMEC/REC2"/>
    <property type="match status" value="1"/>
</dbReference>
<feature type="transmembrane region" description="Helical" evidence="6">
    <location>
        <begin position="33"/>
        <end position="51"/>
    </location>
</feature>
<dbReference type="PANTHER" id="PTHR30619:SF1">
    <property type="entry name" value="RECOMBINATION PROTEIN 2"/>
    <property type="match status" value="1"/>
</dbReference>
<evidence type="ECO:0000256" key="3">
    <source>
        <dbReference type="ARBA" id="ARBA00022692"/>
    </source>
</evidence>
<feature type="transmembrane region" description="Helical" evidence="6">
    <location>
        <begin position="289"/>
        <end position="309"/>
    </location>
</feature>
<protein>
    <submittedName>
        <fullName evidence="9">ComEC/Rec2 family competence protein</fullName>
    </submittedName>
</protein>
<feature type="transmembrane region" description="Helical" evidence="6">
    <location>
        <begin position="321"/>
        <end position="347"/>
    </location>
</feature>
<evidence type="ECO:0000256" key="6">
    <source>
        <dbReference type="SAM" id="Phobius"/>
    </source>
</evidence>
<feature type="transmembrane region" description="Helical" evidence="6">
    <location>
        <begin position="482"/>
        <end position="503"/>
    </location>
</feature>
<dbReference type="NCBIfam" id="TIGR00360">
    <property type="entry name" value="ComEC_N-term"/>
    <property type="match status" value="1"/>
</dbReference>
<evidence type="ECO:0000313" key="10">
    <source>
        <dbReference type="Proteomes" id="UP001315686"/>
    </source>
</evidence>
<evidence type="ECO:0000256" key="2">
    <source>
        <dbReference type="ARBA" id="ARBA00022475"/>
    </source>
</evidence>
<reference evidence="9 10" key="1">
    <citation type="journal article" date="2021" name="Arch. Microbiol.">
        <title>Harenicola maris gen. nov., sp. nov. isolated from the Sea of Japan shallow sediments.</title>
        <authorList>
            <person name="Romanenko L.A."/>
            <person name="Kurilenko V.V."/>
            <person name="Chernysheva N.Y."/>
            <person name="Tekutyeva L.A."/>
            <person name="Velansky P.V."/>
            <person name="Svetashev V.I."/>
            <person name="Isaeva M.P."/>
        </authorList>
    </citation>
    <scope>NUCLEOTIDE SEQUENCE [LARGE SCALE GENOMIC DNA]</scope>
    <source>
        <strain evidence="9 10">KMM 3653</strain>
    </source>
</reference>
<gene>
    <name evidence="9" type="ORF">IV417_03730</name>
</gene>